<evidence type="ECO:0000256" key="3">
    <source>
        <dbReference type="ARBA" id="ARBA00022692"/>
    </source>
</evidence>
<feature type="transmembrane region" description="Helical" evidence="6">
    <location>
        <begin position="258"/>
        <end position="277"/>
    </location>
</feature>
<evidence type="ECO:0000313" key="8">
    <source>
        <dbReference type="Proteomes" id="UP000244441"/>
    </source>
</evidence>
<keyword evidence="8" id="KW-1185">Reference proteome</keyword>
<dbReference type="AlphaFoldDB" id="A0A2S0VMZ7"/>
<sequence>MNIFELLTQNLSSFLALITTGIFAGILAGLLGVGGGIVIVPVLFFLFQSFGVSAESAMLVATATSLATIVPTSISSIRSHHNKGNVDFDLLKRWFWFILAGVLLGSGLVTQVDGAGLTLLFAVIAILSALNMLFRTGKSALFTQLPNKAGQSAMATSIGFFSSMVGIGGGTLSVPLLTLFNYPAHKAVGTAAAIGLIISLPGALTMLIFGHTPADAPVGTVGLVNWLGFVCIVPLTVLFAPVGAALAAKLNATKLKKIFALVLLITGLRMLANYFYAG</sequence>
<dbReference type="GO" id="GO:0005886">
    <property type="term" value="C:plasma membrane"/>
    <property type="evidence" value="ECO:0007669"/>
    <property type="project" value="UniProtKB-SubCell"/>
</dbReference>
<dbReference type="RefSeq" id="WP_108601673.1">
    <property type="nucleotide sequence ID" value="NZ_CP026604.1"/>
</dbReference>
<dbReference type="KEGG" id="cate:C2869_03725"/>
<evidence type="ECO:0000256" key="2">
    <source>
        <dbReference type="ARBA" id="ARBA00009142"/>
    </source>
</evidence>
<feature type="transmembrane region" description="Helical" evidence="6">
    <location>
        <begin position="187"/>
        <end position="211"/>
    </location>
</feature>
<dbReference type="Proteomes" id="UP000244441">
    <property type="component" value="Chromosome"/>
</dbReference>
<comment type="similarity">
    <text evidence="2 6">Belongs to the 4-toluene sulfonate uptake permease (TSUP) (TC 2.A.102) family.</text>
</comment>
<dbReference type="OrthoDB" id="457670at2"/>
<evidence type="ECO:0000313" key="7">
    <source>
        <dbReference type="EMBL" id="AWB65598.1"/>
    </source>
</evidence>
<feature type="transmembrane region" description="Helical" evidence="6">
    <location>
        <begin position="117"/>
        <end position="134"/>
    </location>
</feature>
<evidence type="ECO:0000256" key="5">
    <source>
        <dbReference type="ARBA" id="ARBA00023136"/>
    </source>
</evidence>
<proteinExistence type="inferred from homology"/>
<evidence type="ECO:0000256" key="6">
    <source>
        <dbReference type="RuleBase" id="RU363041"/>
    </source>
</evidence>
<accession>A0A2S0VMZ7</accession>
<dbReference type="Pfam" id="PF01925">
    <property type="entry name" value="TauE"/>
    <property type="match status" value="1"/>
</dbReference>
<feature type="transmembrane region" description="Helical" evidence="6">
    <location>
        <begin position="223"/>
        <end position="246"/>
    </location>
</feature>
<keyword evidence="3 6" id="KW-0812">Transmembrane</keyword>
<name>A0A2S0VMZ7_9ALTE</name>
<comment type="subcellular location">
    <subcellularLocation>
        <location evidence="6">Cell membrane</location>
        <topology evidence="6">Multi-pass membrane protein</topology>
    </subcellularLocation>
    <subcellularLocation>
        <location evidence="1">Membrane</location>
        <topology evidence="1">Multi-pass membrane protein</topology>
    </subcellularLocation>
</comment>
<dbReference type="InterPro" id="IPR002781">
    <property type="entry name" value="TM_pro_TauE-like"/>
</dbReference>
<gene>
    <name evidence="7" type="ORF">C2869_03725</name>
</gene>
<evidence type="ECO:0000256" key="1">
    <source>
        <dbReference type="ARBA" id="ARBA00004141"/>
    </source>
</evidence>
<dbReference type="PANTHER" id="PTHR43483">
    <property type="entry name" value="MEMBRANE TRANSPORTER PROTEIN HI_0806-RELATED"/>
    <property type="match status" value="1"/>
</dbReference>
<reference evidence="7 8" key="1">
    <citation type="submission" date="2018-01" db="EMBL/GenBank/DDBJ databases">
        <title>Genome sequence of a Cantenovulum-like bacteria.</title>
        <authorList>
            <person name="Tan W.R."/>
            <person name="Lau N.-S."/>
            <person name="Go F."/>
            <person name="Amirul A.-A.A."/>
        </authorList>
    </citation>
    <scope>NUCLEOTIDE SEQUENCE [LARGE SCALE GENOMIC DNA]</scope>
    <source>
        <strain evidence="7 8">CCB-QB4</strain>
    </source>
</reference>
<keyword evidence="6" id="KW-1003">Cell membrane</keyword>
<protein>
    <recommendedName>
        <fullName evidence="6">Probable membrane transporter protein</fullName>
    </recommendedName>
</protein>
<keyword evidence="4 6" id="KW-1133">Transmembrane helix</keyword>
<organism evidence="7 8">
    <name type="scientific">Saccharobesus litoralis</name>
    <dbReference type="NCBI Taxonomy" id="2172099"/>
    <lineage>
        <taxon>Bacteria</taxon>
        <taxon>Pseudomonadati</taxon>
        <taxon>Pseudomonadota</taxon>
        <taxon>Gammaproteobacteria</taxon>
        <taxon>Alteromonadales</taxon>
        <taxon>Alteromonadaceae</taxon>
        <taxon>Saccharobesus</taxon>
    </lineage>
</organism>
<evidence type="ECO:0000256" key="4">
    <source>
        <dbReference type="ARBA" id="ARBA00022989"/>
    </source>
</evidence>
<feature type="transmembrane region" description="Helical" evidence="6">
    <location>
        <begin position="14"/>
        <end position="47"/>
    </location>
</feature>
<feature type="transmembrane region" description="Helical" evidence="6">
    <location>
        <begin position="56"/>
        <end position="74"/>
    </location>
</feature>
<dbReference type="EMBL" id="CP026604">
    <property type="protein sequence ID" value="AWB65598.1"/>
    <property type="molecule type" value="Genomic_DNA"/>
</dbReference>
<feature type="transmembrane region" description="Helical" evidence="6">
    <location>
        <begin position="154"/>
        <end position="180"/>
    </location>
</feature>
<feature type="transmembrane region" description="Helical" evidence="6">
    <location>
        <begin position="94"/>
        <end position="110"/>
    </location>
</feature>
<keyword evidence="5 6" id="KW-0472">Membrane</keyword>
<dbReference type="PANTHER" id="PTHR43483:SF3">
    <property type="entry name" value="MEMBRANE TRANSPORTER PROTEIN HI_0806-RELATED"/>
    <property type="match status" value="1"/>
</dbReference>